<reference evidence="6 7" key="2">
    <citation type="submission" date="2020-07" db="EMBL/GenBank/DDBJ databases">
        <title>Genome assembly of wild tea tree DASZ reveals pedigree and selection history of tea varieties.</title>
        <authorList>
            <person name="Zhang W."/>
        </authorList>
    </citation>
    <scope>NUCLEOTIDE SEQUENCE [LARGE SCALE GENOMIC DNA]</scope>
    <source>
        <strain evidence="7">cv. G240</strain>
        <tissue evidence="6">Leaf</tissue>
    </source>
</reference>
<evidence type="ECO:0000256" key="2">
    <source>
        <dbReference type="ARBA" id="ARBA00022481"/>
    </source>
</evidence>
<dbReference type="GO" id="GO:0016460">
    <property type="term" value="C:myosin II complex"/>
    <property type="evidence" value="ECO:0007669"/>
    <property type="project" value="TreeGrafter"/>
</dbReference>
<evidence type="ECO:0000313" key="6">
    <source>
        <dbReference type="EMBL" id="KAF5930444.1"/>
    </source>
</evidence>
<dbReference type="PANTHER" id="PTHR23048:SF0">
    <property type="entry name" value="CALMODULIN LIKE 3"/>
    <property type="match status" value="1"/>
</dbReference>
<dbReference type="CDD" id="cd00051">
    <property type="entry name" value="EFh"/>
    <property type="match status" value="2"/>
</dbReference>
<reference evidence="7" key="1">
    <citation type="journal article" date="2020" name="Nat. Commun.">
        <title>Genome assembly of wild tea tree DASZ reveals pedigree and selection history of tea varieties.</title>
        <authorList>
            <person name="Zhang W."/>
            <person name="Zhang Y."/>
            <person name="Qiu H."/>
            <person name="Guo Y."/>
            <person name="Wan H."/>
            <person name="Zhang X."/>
            <person name="Scossa F."/>
            <person name="Alseekh S."/>
            <person name="Zhang Q."/>
            <person name="Wang P."/>
            <person name="Xu L."/>
            <person name="Schmidt M.H."/>
            <person name="Jia X."/>
            <person name="Li D."/>
            <person name="Zhu A."/>
            <person name="Guo F."/>
            <person name="Chen W."/>
            <person name="Ni D."/>
            <person name="Usadel B."/>
            <person name="Fernie A.R."/>
            <person name="Wen W."/>
        </authorList>
    </citation>
    <scope>NUCLEOTIDE SEQUENCE [LARGE SCALE GENOMIC DNA]</scope>
    <source>
        <strain evidence="7">cv. G240</strain>
    </source>
</reference>
<dbReference type="PANTHER" id="PTHR23048">
    <property type="entry name" value="MYOSIN LIGHT CHAIN 1, 3"/>
    <property type="match status" value="1"/>
</dbReference>
<evidence type="ECO:0000256" key="4">
    <source>
        <dbReference type="ARBA" id="ARBA00022837"/>
    </source>
</evidence>
<gene>
    <name evidence="6" type="ORF">HYC85_031317</name>
</gene>
<dbReference type="Pfam" id="PF13499">
    <property type="entry name" value="EF-hand_7"/>
    <property type="match status" value="2"/>
</dbReference>
<dbReference type="SMART" id="SM00054">
    <property type="entry name" value="EFh"/>
    <property type="match status" value="4"/>
</dbReference>
<evidence type="ECO:0000256" key="1">
    <source>
        <dbReference type="ARBA" id="ARBA00009763"/>
    </source>
</evidence>
<dbReference type="Gene3D" id="1.10.238.10">
    <property type="entry name" value="EF-hand"/>
    <property type="match status" value="2"/>
</dbReference>
<feature type="domain" description="EF-hand" evidence="5">
    <location>
        <begin position="117"/>
        <end position="152"/>
    </location>
</feature>
<dbReference type="InterPro" id="IPR011992">
    <property type="entry name" value="EF-hand-dom_pair"/>
</dbReference>
<dbReference type="InterPro" id="IPR018247">
    <property type="entry name" value="EF_Hand_1_Ca_BS"/>
</dbReference>
<name>A0A7J7FU60_CAMSI</name>
<feature type="domain" description="EF-hand" evidence="5">
    <location>
        <begin position="81"/>
        <end position="116"/>
    </location>
</feature>
<dbReference type="Proteomes" id="UP000593564">
    <property type="component" value="Unassembled WGS sequence"/>
</dbReference>
<dbReference type="PROSITE" id="PS00018">
    <property type="entry name" value="EF_HAND_1"/>
    <property type="match status" value="3"/>
</dbReference>
<dbReference type="EMBL" id="JACBKZ010000015">
    <property type="protein sequence ID" value="KAF5930444.1"/>
    <property type="molecule type" value="Genomic_DNA"/>
</dbReference>
<proteinExistence type="inferred from homology"/>
<dbReference type="FunFam" id="1.10.238.10:FF:000001">
    <property type="entry name" value="Calmodulin 1"/>
    <property type="match status" value="1"/>
</dbReference>
<keyword evidence="2" id="KW-0488">Methylation</keyword>
<evidence type="ECO:0000256" key="3">
    <source>
        <dbReference type="ARBA" id="ARBA00022737"/>
    </source>
</evidence>
<dbReference type="InterPro" id="IPR002048">
    <property type="entry name" value="EF_hand_dom"/>
</dbReference>
<keyword evidence="4" id="KW-0106">Calcium</keyword>
<dbReference type="InterPro" id="IPR050230">
    <property type="entry name" value="CALM/Myosin/TropC-like"/>
</dbReference>
<evidence type="ECO:0000259" key="5">
    <source>
        <dbReference type="PROSITE" id="PS50222"/>
    </source>
</evidence>
<comment type="similarity">
    <text evidence="1">Belongs to the calmodulin family.</text>
</comment>
<dbReference type="PRINTS" id="PR00450">
    <property type="entry name" value="RECOVERIN"/>
</dbReference>
<protein>
    <recommendedName>
        <fullName evidence="5">EF-hand domain-containing protein</fullName>
    </recommendedName>
</protein>
<keyword evidence="3" id="KW-0677">Repeat</keyword>
<dbReference type="AlphaFoldDB" id="A0A7J7FU60"/>
<sequence>MAEALTQEQIAEFQEAFCLIDKDSDGSRLGNITFNNILTFEHTILKVAQMFENLTNGVLYCTGFITMEELAMVIQSLNEHPTKEEVQDMINEVDTDGNGTIDFDEFLNVMGRKLKENVAEELKEAFKVFDRDQDGFISATELRHVMINLGERITDEEAEQMVREADLDGDGLVSYEEFVRMMMGA</sequence>
<dbReference type="SUPFAM" id="SSF47473">
    <property type="entry name" value="EF-hand"/>
    <property type="match status" value="1"/>
</dbReference>
<feature type="domain" description="EF-hand" evidence="5">
    <location>
        <begin position="153"/>
        <end position="185"/>
    </location>
</feature>
<comment type="caution">
    <text evidence="6">The sequence shown here is derived from an EMBL/GenBank/DDBJ whole genome shotgun (WGS) entry which is preliminary data.</text>
</comment>
<keyword evidence="7" id="KW-1185">Reference proteome</keyword>
<evidence type="ECO:0000313" key="7">
    <source>
        <dbReference type="Proteomes" id="UP000593564"/>
    </source>
</evidence>
<dbReference type="GO" id="GO:0005509">
    <property type="term" value="F:calcium ion binding"/>
    <property type="evidence" value="ECO:0007669"/>
    <property type="project" value="InterPro"/>
</dbReference>
<organism evidence="6 7">
    <name type="scientific">Camellia sinensis</name>
    <name type="common">Tea plant</name>
    <name type="synonym">Thea sinensis</name>
    <dbReference type="NCBI Taxonomy" id="4442"/>
    <lineage>
        <taxon>Eukaryota</taxon>
        <taxon>Viridiplantae</taxon>
        <taxon>Streptophyta</taxon>
        <taxon>Embryophyta</taxon>
        <taxon>Tracheophyta</taxon>
        <taxon>Spermatophyta</taxon>
        <taxon>Magnoliopsida</taxon>
        <taxon>eudicotyledons</taxon>
        <taxon>Gunneridae</taxon>
        <taxon>Pentapetalae</taxon>
        <taxon>asterids</taxon>
        <taxon>Ericales</taxon>
        <taxon>Theaceae</taxon>
        <taxon>Camellia</taxon>
    </lineage>
</organism>
<dbReference type="PROSITE" id="PS50222">
    <property type="entry name" value="EF_HAND_2"/>
    <property type="match status" value="3"/>
</dbReference>
<accession>A0A7J7FU60</accession>